<evidence type="ECO:0000256" key="2">
    <source>
        <dbReference type="ARBA" id="ARBA00022645"/>
    </source>
</evidence>
<dbReference type="InterPro" id="IPR018202">
    <property type="entry name" value="Ser_caboxypep_ser_AS"/>
</dbReference>
<feature type="chain" id="PRO_5015376709" description="Carboxypeptidase" evidence="6">
    <location>
        <begin position="17"/>
        <end position="486"/>
    </location>
</feature>
<evidence type="ECO:0000256" key="1">
    <source>
        <dbReference type="ARBA" id="ARBA00009431"/>
    </source>
</evidence>
<dbReference type="OrthoDB" id="443318at2759"/>
<evidence type="ECO:0000256" key="6">
    <source>
        <dbReference type="RuleBase" id="RU361156"/>
    </source>
</evidence>
<dbReference type="PRINTS" id="PR00724">
    <property type="entry name" value="CRBOXYPTASEC"/>
</dbReference>
<dbReference type="InterPro" id="IPR001563">
    <property type="entry name" value="Peptidase_S10"/>
</dbReference>
<protein>
    <recommendedName>
        <fullName evidence="6">Carboxypeptidase</fullName>
        <ecNumber evidence="6">3.4.16.-</ecNumber>
    </recommendedName>
</protein>
<reference evidence="7 8" key="1">
    <citation type="journal article" date="2018" name="Front. Microbiol.">
        <title>Genome-Wide Analysis of Corynespora cassiicola Leaf Fall Disease Putative Effectors.</title>
        <authorList>
            <person name="Lopez D."/>
            <person name="Ribeiro S."/>
            <person name="Label P."/>
            <person name="Fumanal B."/>
            <person name="Venisse J.S."/>
            <person name="Kohler A."/>
            <person name="de Oliveira R.R."/>
            <person name="Labutti K."/>
            <person name="Lipzen A."/>
            <person name="Lail K."/>
            <person name="Bauer D."/>
            <person name="Ohm R.A."/>
            <person name="Barry K.W."/>
            <person name="Spatafora J."/>
            <person name="Grigoriev I.V."/>
            <person name="Martin F.M."/>
            <person name="Pujade-Renaud V."/>
        </authorList>
    </citation>
    <scope>NUCLEOTIDE SEQUENCE [LARGE SCALE GENOMIC DNA]</scope>
    <source>
        <strain evidence="7 8">Philippines</strain>
    </source>
</reference>
<gene>
    <name evidence="7" type="ORF">BS50DRAFT_592588</name>
</gene>
<dbReference type="AlphaFoldDB" id="A0A2T2N894"/>
<dbReference type="Proteomes" id="UP000240883">
    <property type="component" value="Unassembled WGS sequence"/>
</dbReference>
<evidence type="ECO:0000313" key="8">
    <source>
        <dbReference type="Proteomes" id="UP000240883"/>
    </source>
</evidence>
<keyword evidence="2 6" id="KW-0121">Carboxypeptidase</keyword>
<keyword evidence="6" id="KW-0732">Signal</keyword>
<name>A0A2T2N894_CORCC</name>
<keyword evidence="4 6" id="KW-0378">Hydrolase</keyword>
<accession>A0A2T2N894</accession>
<proteinExistence type="inferred from homology"/>
<dbReference type="PANTHER" id="PTHR11802:SF432">
    <property type="entry name" value="Y, PUTATIVE-RELATED"/>
    <property type="match status" value="1"/>
</dbReference>
<dbReference type="InterPro" id="IPR029058">
    <property type="entry name" value="AB_hydrolase_fold"/>
</dbReference>
<dbReference type="SUPFAM" id="SSF53474">
    <property type="entry name" value="alpha/beta-Hydrolases"/>
    <property type="match status" value="1"/>
</dbReference>
<evidence type="ECO:0000256" key="3">
    <source>
        <dbReference type="ARBA" id="ARBA00022670"/>
    </source>
</evidence>
<dbReference type="Gene3D" id="3.40.50.1820">
    <property type="entry name" value="alpha/beta hydrolase"/>
    <property type="match status" value="1"/>
</dbReference>
<dbReference type="PANTHER" id="PTHR11802">
    <property type="entry name" value="SERINE PROTEASE FAMILY S10 SERINE CARBOXYPEPTIDASE"/>
    <property type="match status" value="1"/>
</dbReference>
<sequence>MRLPFVSLLAAATVAAELSQIPFQETPEPEPFQLYQSQYSDDISIRIKEQQNDTLCNARSKQYTGWLDIGTKHLFFWYFESQHQPSTDPLVLWLTGGPGGSSMIGMLQELGPCLINEHGNGTIHNEYGWSKNANILFIDQPAGVGFSYLDNGEPLPSTSFIAAVDLHRALQLFTGRVFPDLRNREFHITGESYGGHYVPTLGAQIVAQNEFWPVKINLTSIFVGNGYVSPLHTAFGYWETLCTTNPGVDSPVFNQTRCDIMAENLPRCMNLARVCYDHPDPAICTAAQEVCWKGVIEHYDGESGAGGRNRFDITAPCETKDDLCYPEVQRISTYLNLPSVFEALHVPSAVKNYSVYNMLIEEAFALTNDEGISTQPEVIYLLDAGVDVLFYQGNLDLACNTAGNLQWANTMQWKGQPAFVAQSKRGWKVDDKEVGWFKEVKTETLSGRETTFAFSTINGAGHMVPLDKPKEALAMMAKWLEHRSFA</sequence>
<dbReference type="Pfam" id="PF00450">
    <property type="entry name" value="Peptidase_S10"/>
    <property type="match status" value="1"/>
</dbReference>
<keyword evidence="5" id="KW-0325">Glycoprotein</keyword>
<evidence type="ECO:0000313" key="7">
    <source>
        <dbReference type="EMBL" id="PSN61633.1"/>
    </source>
</evidence>
<dbReference type="FunFam" id="3.40.50.1820:FF:000226">
    <property type="entry name" value="Carboxypeptidase"/>
    <property type="match status" value="1"/>
</dbReference>
<keyword evidence="3 6" id="KW-0645">Protease</keyword>
<dbReference type="EC" id="3.4.16.-" evidence="6"/>
<dbReference type="GO" id="GO:0004185">
    <property type="term" value="F:serine-type carboxypeptidase activity"/>
    <property type="evidence" value="ECO:0007669"/>
    <property type="project" value="UniProtKB-UniRule"/>
</dbReference>
<evidence type="ECO:0000256" key="5">
    <source>
        <dbReference type="ARBA" id="ARBA00023180"/>
    </source>
</evidence>
<organism evidence="7 8">
    <name type="scientific">Corynespora cassiicola Philippines</name>
    <dbReference type="NCBI Taxonomy" id="1448308"/>
    <lineage>
        <taxon>Eukaryota</taxon>
        <taxon>Fungi</taxon>
        <taxon>Dikarya</taxon>
        <taxon>Ascomycota</taxon>
        <taxon>Pezizomycotina</taxon>
        <taxon>Dothideomycetes</taxon>
        <taxon>Pleosporomycetidae</taxon>
        <taxon>Pleosporales</taxon>
        <taxon>Corynesporascaceae</taxon>
        <taxon>Corynespora</taxon>
    </lineage>
</organism>
<feature type="signal peptide" evidence="6">
    <location>
        <begin position="1"/>
        <end position="16"/>
    </location>
</feature>
<comment type="similarity">
    <text evidence="1 6">Belongs to the peptidase S10 family.</text>
</comment>
<dbReference type="EMBL" id="KZ678143">
    <property type="protein sequence ID" value="PSN61633.1"/>
    <property type="molecule type" value="Genomic_DNA"/>
</dbReference>
<dbReference type="GO" id="GO:0006508">
    <property type="term" value="P:proteolysis"/>
    <property type="evidence" value="ECO:0007669"/>
    <property type="project" value="UniProtKB-KW"/>
</dbReference>
<dbReference type="GO" id="GO:0000324">
    <property type="term" value="C:fungal-type vacuole"/>
    <property type="evidence" value="ECO:0007669"/>
    <property type="project" value="TreeGrafter"/>
</dbReference>
<evidence type="ECO:0000256" key="4">
    <source>
        <dbReference type="ARBA" id="ARBA00022801"/>
    </source>
</evidence>
<dbReference type="PROSITE" id="PS00131">
    <property type="entry name" value="CARBOXYPEPT_SER_SER"/>
    <property type="match status" value="1"/>
</dbReference>
<dbReference type="Gene3D" id="1.10.287.410">
    <property type="match status" value="1"/>
</dbReference>
<dbReference type="InterPro" id="IPR033124">
    <property type="entry name" value="Ser_caboxypep_his_AS"/>
</dbReference>
<dbReference type="STRING" id="1448308.A0A2T2N894"/>
<dbReference type="PROSITE" id="PS00560">
    <property type="entry name" value="CARBOXYPEPT_SER_HIS"/>
    <property type="match status" value="1"/>
</dbReference>
<keyword evidence="8" id="KW-1185">Reference proteome</keyword>